<gene>
    <name evidence="1" type="ORF">AGLY_016800</name>
</gene>
<keyword evidence="2" id="KW-1185">Reference proteome</keyword>
<name>A0A6G0SXF8_APHGL</name>
<proteinExistence type="predicted"/>
<accession>A0A6G0SXF8</accession>
<evidence type="ECO:0000313" key="2">
    <source>
        <dbReference type="Proteomes" id="UP000475862"/>
    </source>
</evidence>
<reference evidence="1 2" key="1">
    <citation type="submission" date="2019-08" db="EMBL/GenBank/DDBJ databases">
        <title>The genome of the soybean aphid Biotype 1, its phylome, world population structure and adaptation to the North American continent.</title>
        <authorList>
            <person name="Giordano R."/>
            <person name="Donthu R.K."/>
            <person name="Hernandez A.G."/>
            <person name="Wright C.L."/>
            <person name="Zimin A.V."/>
        </authorList>
    </citation>
    <scope>NUCLEOTIDE SEQUENCE [LARGE SCALE GENOMIC DNA]</scope>
    <source>
        <tissue evidence="1">Whole aphids</tissue>
    </source>
</reference>
<protein>
    <submittedName>
        <fullName evidence="1">Uncharacterized protein</fullName>
    </submittedName>
</protein>
<dbReference type="AlphaFoldDB" id="A0A6G0SXF8"/>
<evidence type="ECO:0000313" key="1">
    <source>
        <dbReference type="EMBL" id="KAE9522838.1"/>
    </source>
</evidence>
<dbReference type="Proteomes" id="UP000475862">
    <property type="component" value="Unassembled WGS sequence"/>
</dbReference>
<organism evidence="1 2">
    <name type="scientific">Aphis glycines</name>
    <name type="common">Soybean aphid</name>
    <dbReference type="NCBI Taxonomy" id="307491"/>
    <lineage>
        <taxon>Eukaryota</taxon>
        <taxon>Metazoa</taxon>
        <taxon>Ecdysozoa</taxon>
        <taxon>Arthropoda</taxon>
        <taxon>Hexapoda</taxon>
        <taxon>Insecta</taxon>
        <taxon>Pterygota</taxon>
        <taxon>Neoptera</taxon>
        <taxon>Paraneoptera</taxon>
        <taxon>Hemiptera</taxon>
        <taxon>Sternorrhyncha</taxon>
        <taxon>Aphidomorpha</taxon>
        <taxon>Aphidoidea</taxon>
        <taxon>Aphididae</taxon>
        <taxon>Aphidini</taxon>
        <taxon>Aphis</taxon>
        <taxon>Aphis</taxon>
    </lineage>
</organism>
<comment type="caution">
    <text evidence="1">The sequence shown here is derived from an EMBL/GenBank/DDBJ whole genome shotgun (WGS) entry which is preliminary data.</text>
</comment>
<dbReference type="EMBL" id="VYZN01000639">
    <property type="protein sequence ID" value="KAE9522838.1"/>
    <property type="molecule type" value="Genomic_DNA"/>
</dbReference>
<sequence>MDYGCRLWTVTMSKFPNLPIKRRQTFQRKMTNKNKHLFEKIKFEYFCELGIGKLKIFQLAVAKSENDELGHTKFVQNILTNWRIKINLDDELKISYSRVSTGVRGEDNHNKLLKLSITKYYIQQISTVVERMRTCNSRPLKFHCTRADYTICLSTSVYNMLQYTIKISHRQLQQRTILIKNISIISYIVRIRENIRDTQFKKGTLPVLCGTSDNPKSSNECTSSFRGIVQSMVTAQVNWIV</sequence>